<dbReference type="InterPro" id="IPR041667">
    <property type="entry name" value="Cupin_8"/>
</dbReference>
<dbReference type="Proteomes" id="UP001489004">
    <property type="component" value="Unassembled WGS sequence"/>
</dbReference>
<evidence type="ECO:0000313" key="5">
    <source>
        <dbReference type="Proteomes" id="UP001489004"/>
    </source>
</evidence>
<dbReference type="InterPro" id="IPR003347">
    <property type="entry name" value="JmjC_dom"/>
</dbReference>
<sequence>MIQRLDSRTTSPGDFQTQYVARGLPVVLTHALDSWDASTKWTLDFFRTVHGEQQVAVDHGAVSGNRWQRTTLAQYIDSFQEHAEQAETGSAAHNPYLRTWHFADDLPELLDDFEALPHFPDMFQQLSPSLRPPFLWLFLCPAGAQTRLHVDIWHTDAWLAQIQGSKHFTLYHPSHRQYLEHGDQMADIHAPDPELFPDFGRAQPVEVILGPSEVLYIPRKWPHHAVSLQPSISLTGNFLSRSNRSAVLPLLAKYMQRRSMCERILGRPLRAGDSGRPTNLMAFCCHGGRIPADVALRLLKLGGTSADAPDASESECSDDGDGDDQATHTEPAKSWRH</sequence>
<dbReference type="InterPro" id="IPR050910">
    <property type="entry name" value="JMJD6_ArgDemeth/LysHydrox"/>
</dbReference>
<evidence type="ECO:0000313" key="4">
    <source>
        <dbReference type="EMBL" id="KAK9816493.1"/>
    </source>
</evidence>
<proteinExistence type="inferred from homology"/>
<dbReference type="AlphaFoldDB" id="A0AAW1Q6G6"/>
<organism evidence="4 5">
    <name type="scientific">[Myrmecia] bisecta</name>
    <dbReference type="NCBI Taxonomy" id="41462"/>
    <lineage>
        <taxon>Eukaryota</taxon>
        <taxon>Viridiplantae</taxon>
        <taxon>Chlorophyta</taxon>
        <taxon>core chlorophytes</taxon>
        <taxon>Trebouxiophyceae</taxon>
        <taxon>Trebouxiales</taxon>
        <taxon>Trebouxiaceae</taxon>
        <taxon>Myrmecia</taxon>
    </lineage>
</organism>
<evidence type="ECO:0000256" key="2">
    <source>
        <dbReference type="SAM" id="MobiDB-lite"/>
    </source>
</evidence>
<dbReference type="GO" id="GO:0043565">
    <property type="term" value="F:sequence-specific DNA binding"/>
    <property type="evidence" value="ECO:0007669"/>
    <property type="project" value="TreeGrafter"/>
</dbReference>
<feature type="domain" description="JmjC" evidence="3">
    <location>
        <begin position="105"/>
        <end position="255"/>
    </location>
</feature>
<name>A0AAW1Q6G6_9CHLO</name>
<dbReference type="PROSITE" id="PS51184">
    <property type="entry name" value="JMJC"/>
    <property type="match status" value="1"/>
</dbReference>
<dbReference type="SUPFAM" id="SSF51197">
    <property type="entry name" value="Clavaminate synthase-like"/>
    <property type="match status" value="1"/>
</dbReference>
<dbReference type="Gene3D" id="2.60.120.650">
    <property type="entry name" value="Cupin"/>
    <property type="match status" value="1"/>
</dbReference>
<feature type="compositionally biased region" description="Acidic residues" evidence="2">
    <location>
        <begin position="310"/>
        <end position="324"/>
    </location>
</feature>
<accession>A0AAW1Q6G6</accession>
<protein>
    <recommendedName>
        <fullName evidence="3">JmjC domain-containing protein</fullName>
    </recommendedName>
</protein>
<comment type="caution">
    <text evidence="4">The sequence shown here is derived from an EMBL/GenBank/DDBJ whole genome shotgun (WGS) entry which is preliminary data.</text>
</comment>
<dbReference type="GO" id="GO:0005737">
    <property type="term" value="C:cytoplasm"/>
    <property type="evidence" value="ECO:0007669"/>
    <property type="project" value="TreeGrafter"/>
</dbReference>
<gene>
    <name evidence="4" type="ORF">WJX72_000966</name>
</gene>
<dbReference type="SMART" id="SM00558">
    <property type="entry name" value="JmjC"/>
    <property type="match status" value="1"/>
</dbReference>
<comment type="similarity">
    <text evidence="1">Belongs to the JARID1 histone demethylase family.</text>
</comment>
<dbReference type="EMBL" id="JALJOR010000005">
    <property type="protein sequence ID" value="KAK9816493.1"/>
    <property type="molecule type" value="Genomic_DNA"/>
</dbReference>
<feature type="compositionally biased region" description="Basic and acidic residues" evidence="2">
    <location>
        <begin position="325"/>
        <end position="337"/>
    </location>
</feature>
<evidence type="ECO:0000259" key="3">
    <source>
        <dbReference type="PROSITE" id="PS51184"/>
    </source>
</evidence>
<dbReference type="PANTHER" id="PTHR12480:SF6">
    <property type="entry name" value="2-OXOGLUTARATE AND IRON-DEPENDENT OXYGENASE JMJD4"/>
    <property type="match status" value="1"/>
</dbReference>
<dbReference type="PANTHER" id="PTHR12480">
    <property type="entry name" value="ARGININE DEMETHYLASE AND LYSYL-HYDROXYLASE JMJD"/>
    <property type="match status" value="1"/>
</dbReference>
<keyword evidence="5" id="KW-1185">Reference proteome</keyword>
<reference evidence="4 5" key="1">
    <citation type="journal article" date="2024" name="Nat. Commun.">
        <title>Phylogenomics reveals the evolutionary origins of lichenization in chlorophyte algae.</title>
        <authorList>
            <person name="Puginier C."/>
            <person name="Libourel C."/>
            <person name="Otte J."/>
            <person name="Skaloud P."/>
            <person name="Haon M."/>
            <person name="Grisel S."/>
            <person name="Petersen M."/>
            <person name="Berrin J.G."/>
            <person name="Delaux P.M."/>
            <person name="Dal Grande F."/>
            <person name="Keller J."/>
        </authorList>
    </citation>
    <scope>NUCLEOTIDE SEQUENCE [LARGE SCALE GENOMIC DNA]</scope>
    <source>
        <strain evidence="4 5">SAG 2043</strain>
    </source>
</reference>
<dbReference type="GO" id="GO:0016706">
    <property type="term" value="F:2-oxoglutarate-dependent dioxygenase activity"/>
    <property type="evidence" value="ECO:0007669"/>
    <property type="project" value="TreeGrafter"/>
</dbReference>
<dbReference type="GO" id="GO:0045905">
    <property type="term" value="P:positive regulation of translational termination"/>
    <property type="evidence" value="ECO:0007669"/>
    <property type="project" value="TreeGrafter"/>
</dbReference>
<dbReference type="GO" id="GO:0005634">
    <property type="term" value="C:nucleus"/>
    <property type="evidence" value="ECO:0007669"/>
    <property type="project" value="TreeGrafter"/>
</dbReference>
<dbReference type="Pfam" id="PF13621">
    <property type="entry name" value="Cupin_8"/>
    <property type="match status" value="1"/>
</dbReference>
<evidence type="ECO:0000256" key="1">
    <source>
        <dbReference type="ARBA" id="ARBA00006801"/>
    </source>
</evidence>
<feature type="region of interest" description="Disordered" evidence="2">
    <location>
        <begin position="305"/>
        <end position="337"/>
    </location>
</feature>